<dbReference type="SMART" id="SM00220">
    <property type="entry name" value="S_TKc"/>
    <property type="match status" value="1"/>
</dbReference>
<evidence type="ECO:0000313" key="11">
    <source>
        <dbReference type="EMBL" id="CAA9310833.1"/>
    </source>
</evidence>
<gene>
    <name evidence="11" type="ORF">AVDCRST_MAG94-937</name>
</gene>
<comment type="catalytic activity">
    <reaction evidence="8">
        <text>L-seryl-[protein] + ATP = O-phospho-L-seryl-[protein] + ADP + H(+)</text>
        <dbReference type="Rhea" id="RHEA:17989"/>
        <dbReference type="Rhea" id="RHEA-COMP:9863"/>
        <dbReference type="Rhea" id="RHEA-COMP:11604"/>
        <dbReference type="ChEBI" id="CHEBI:15378"/>
        <dbReference type="ChEBI" id="CHEBI:29999"/>
        <dbReference type="ChEBI" id="CHEBI:30616"/>
        <dbReference type="ChEBI" id="CHEBI:83421"/>
        <dbReference type="ChEBI" id="CHEBI:456216"/>
        <dbReference type="EC" id="2.7.11.1"/>
    </reaction>
</comment>
<dbReference type="PROSITE" id="PS00107">
    <property type="entry name" value="PROTEIN_KINASE_ATP"/>
    <property type="match status" value="1"/>
</dbReference>
<dbReference type="PANTHER" id="PTHR24363:SF0">
    <property type="entry name" value="SERINE_THREONINE KINASE LIKE DOMAIN CONTAINING 1"/>
    <property type="match status" value="1"/>
</dbReference>
<evidence type="ECO:0000256" key="1">
    <source>
        <dbReference type="ARBA" id="ARBA00012513"/>
    </source>
</evidence>
<keyword evidence="6 9" id="KW-0067">ATP-binding</keyword>
<dbReference type="AlphaFoldDB" id="A0A6J4KNL6"/>
<keyword evidence="5 11" id="KW-0418">Kinase</keyword>
<feature type="domain" description="Protein kinase" evidence="10">
    <location>
        <begin position="35"/>
        <end position="300"/>
    </location>
</feature>
<comment type="catalytic activity">
    <reaction evidence="7">
        <text>L-threonyl-[protein] + ATP = O-phospho-L-threonyl-[protein] + ADP + H(+)</text>
        <dbReference type="Rhea" id="RHEA:46608"/>
        <dbReference type="Rhea" id="RHEA-COMP:11060"/>
        <dbReference type="Rhea" id="RHEA-COMP:11605"/>
        <dbReference type="ChEBI" id="CHEBI:15378"/>
        <dbReference type="ChEBI" id="CHEBI:30013"/>
        <dbReference type="ChEBI" id="CHEBI:30616"/>
        <dbReference type="ChEBI" id="CHEBI:61977"/>
        <dbReference type="ChEBI" id="CHEBI:456216"/>
        <dbReference type="EC" id="2.7.11.1"/>
    </reaction>
</comment>
<evidence type="ECO:0000256" key="4">
    <source>
        <dbReference type="ARBA" id="ARBA00022741"/>
    </source>
</evidence>
<feature type="binding site" evidence="9">
    <location>
        <position position="66"/>
    </location>
    <ligand>
        <name>ATP</name>
        <dbReference type="ChEBI" id="CHEBI:30616"/>
    </ligand>
</feature>
<dbReference type="GO" id="GO:0005524">
    <property type="term" value="F:ATP binding"/>
    <property type="evidence" value="ECO:0007669"/>
    <property type="project" value="UniProtKB-UniRule"/>
</dbReference>
<evidence type="ECO:0000256" key="9">
    <source>
        <dbReference type="PROSITE-ProRule" id="PRU10141"/>
    </source>
</evidence>
<keyword evidence="3" id="KW-0808">Transferase</keyword>
<proteinExistence type="predicted"/>
<dbReference type="InterPro" id="IPR017441">
    <property type="entry name" value="Protein_kinase_ATP_BS"/>
</dbReference>
<dbReference type="PANTHER" id="PTHR24363">
    <property type="entry name" value="SERINE/THREONINE PROTEIN KINASE"/>
    <property type="match status" value="1"/>
</dbReference>
<dbReference type="Gene3D" id="1.10.510.10">
    <property type="entry name" value="Transferase(Phosphotransferase) domain 1"/>
    <property type="match status" value="1"/>
</dbReference>
<organism evidence="11">
    <name type="scientific">uncultured Leptolyngbya sp</name>
    <dbReference type="NCBI Taxonomy" id="332963"/>
    <lineage>
        <taxon>Bacteria</taxon>
        <taxon>Bacillati</taxon>
        <taxon>Cyanobacteriota</taxon>
        <taxon>Cyanophyceae</taxon>
        <taxon>Leptolyngbyales</taxon>
        <taxon>Leptolyngbyaceae</taxon>
        <taxon>Leptolyngbya group</taxon>
        <taxon>Leptolyngbya</taxon>
        <taxon>environmental samples</taxon>
    </lineage>
</organism>
<reference evidence="11" key="1">
    <citation type="submission" date="2020-02" db="EMBL/GenBank/DDBJ databases">
        <authorList>
            <person name="Meier V. D."/>
        </authorList>
    </citation>
    <scope>NUCLEOTIDE SEQUENCE</scope>
    <source>
        <strain evidence="11">AVDCRST_MAG94</strain>
    </source>
</reference>
<name>A0A6J4KNL6_9CYAN</name>
<accession>A0A6J4KNL6</accession>
<evidence type="ECO:0000256" key="8">
    <source>
        <dbReference type="ARBA" id="ARBA00048679"/>
    </source>
</evidence>
<dbReference type="PROSITE" id="PS50011">
    <property type="entry name" value="PROTEIN_KINASE_DOM"/>
    <property type="match status" value="1"/>
</dbReference>
<evidence type="ECO:0000256" key="7">
    <source>
        <dbReference type="ARBA" id="ARBA00047899"/>
    </source>
</evidence>
<dbReference type="SUPFAM" id="SSF56112">
    <property type="entry name" value="Protein kinase-like (PK-like)"/>
    <property type="match status" value="1"/>
</dbReference>
<protein>
    <recommendedName>
        <fullName evidence="1">non-specific serine/threonine protein kinase</fullName>
        <ecNumber evidence="1">2.7.11.1</ecNumber>
    </recommendedName>
</protein>
<keyword evidence="4 9" id="KW-0547">Nucleotide-binding</keyword>
<evidence type="ECO:0000256" key="3">
    <source>
        <dbReference type="ARBA" id="ARBA00022679"/>
    </source>
</evidence>
<dbReference type="InterPro" id="IPR000719">
    <property type="entry name" value="Prot_kinase_dom"/>
</dbReference>
<dbReference type="GO" id="GO:0004674">
    <property type="term" value="F:protein serine/threonine kinase activity"/>
    <property type="evidence" value="ECO:0007669"/>
    <property type="project" value="UniProtKB-KW"/>
</dbReference>
<dbReference type="CDD" id="cd14014">
    <property type="entry name" value="STKc_PknB_like"/>
    <property type="match status" value="1"/>
</dbReference>
<evidence type="ECO:0000256" key="2">
    <source>
        <dbReference type="ARBA" id="ARBA00022527"/>
    </source>
</evidence>
<evidence type="ECO:0000256" key="6">
    <source>
        <dbReference type="ARBA" id="ARBA00022840"/>
    </source>
</evidence>
<dbReference type="EC" id="2.7.11.1" evidence="1"/>
<evidence type="ECO:0000259" key="10">
    <source>
        <dbReference type="PROSITE" id="PS50011"/>
    </source>
</evidence>
<dbReference type="InterPro" id="IPR011009">
    <property type="entry name" value="Kinase-like_dom_sf"/>
</dbReference>
<evidence type="ECO:0000256" key="5">
    <source>
        <dbReference type="ARBA" id="ARBA00022777"/>
    </source>
</evidence>
<dbReference type="EMBL" id="CADCTY010000315">
    <property type="protein sequence ID" value="CAA9310833.1"/>
    <property type="molecule type" value="Genomic_DNA"/>
</dbReference>
<dbReference type="Pfam" id="PF00069">
    <property type="entry name" value="Pkinase"/>
    <property type="match status" value="1"/>
</dbReference>
<keyword evidence="2" id="KW-0723">Serine/threonine-protein kinase</keyword>
<sequence length="368" mass="41762">MNRSVTDLSNFRADVHEQTRLGQLCGTEQRFFDRYEILKVLGRGGFGITFLAKDAFLPGQPLCVIKQLRPKVNDAAALRQACKRFEQEAATLAKLGNHAQIPHLLNYFETAGEFYLVQEYIRGDTLTKLIKRHGPFSETGVKQFLREFLPLLQYVHNNRVIHRDIKPPNLIRCRDDGRLVLIDFGAVKEHIVQGSDVSAKPITTQFVGTVGFAPPEQLASRPIYSSDLYAVGVTCLYLLSGKPPLEFDYDFLTGDVRWSDHISVSDHFGTVLSKLLRVSPQERFQSVGEVIRSLELEPYFDNLVHCMNIKPKPFLTASSSEPEAEGYISPTTRTAMAIRDWQAKLKARRVRDRLYQPQITHSGSSYFQ</sequence>